<dbReference type="GO" id="GO:0044528">
    <property type="term" value="P:regulation of mitochondrial mRNA stability"/>
    <property type="evidence" value="ECO:0000318"/>
    <property type="project" value="GO_Central"/>
</dbReference>
<dbReference type="GO" id="GO:0006915">
    <property type="term" value="P:apoptotic process"/>
    <property type="evidence" value="ECO:0007669"/>
    <property type="project" value="Ensembl"/>
</dbReference>
<evidence type="ECO:0000259" key="3">
    <source>
        <dbReference type="PROSITE" id="PS51286"/>
    </source>
</evidence>
<comment type="subcellular location">
    <subcellularLocation>
        <location evidence="1">Mitochondrion</location>
    </subcellularLocation>
</comment>
<name>A0A2J8N5S6_PANTR</name>
<dbReference type="GO" id="GO:0032543">
    <property type="term" value="P:mitochondrial translation"/>
    <property type="evidence" value="ECO:0007669"/>
    <property type="project" value="Ensembl"/>
</dbReference>
<keyword evidence="5" id="KW-1185">Reference proteome</keyword>
<dbReference type="InterPro" id="IPR050870">
    <property type="entry name" value="FAST_kinase"/>
</dbReference>
<keyword evidence="2" id="KW-0496">Mitochondrion</keyword>
<dbReference type="GO" id="GO:0042645">
    <property type="term" value="C:mitochondrial nucleoid"/>
    <property type="evidence" value="ECO:0007669"/>
    <property type="project" value="Ensembl"/>
</dbReference>
<protein>
    <submittedName>
        <fullName evidence="4">FAST kinase domains 2</fullName>
    </submittedName>
</protein>
<sequence>ILTTLKPFGSVSVESKMNNKAGSFFWNLRQFSTLVSTSRTMRLCCLGLCKPKIVHSNWNILNNFHNRMQSTDIIRYLFQDAFIFKSDVGFQTKGISTLTALRIERLLYAKRLFFDSKQSLVPVDKSDDELKKVNLNHEVSNEDVLTKETKPNRISSRKLSEECNSLSDVLDAFSKAPTFPSSNYFTAMWTIAKRLSDDQKRFEKRLMFSHPAFNQLCEHMMREAKIMQYKYLLFSLHAIVKLGIPQNTILVQTLLRVTQERINECDEICLSVLSTVLEAMEPCKNVHVLRTGFRILVDQQVWKIEDVFTLQVVMKYIGKDAPIALKRKLEMKALRELDRFSVLNSQHMFEVLAAMNHRSLILLDECSKVVLDNIHGCPLRIMINILQSCKDLQYHNLDLFKGLADYVAATFDIWKFRKVLFILILFENLGFRPVGLMDLFMKRIVEDPESLNMKNILSILHTYSSLNHVYKCQNKEQFVEVMASALTGYLHTISSENLLDAVYSFCLMNYFPLAPFNQLLQKDIISELLTSDDMKNAYKLHTLDTCLKLDDTVFLKDIALSLPQLPRELPSSHTNAKVAEVLSRLLGGEGHFSKDVHLPHNYHIDFEIRMDTNRNQVLPLSDVDTTSATDIQRVAVLCVSRSAYCLGSSHPRGFLAMKMRHLNAMGFHVILVNNWEMDKLEMEDAVTFLKTKIYSVEALPVAAVNVQSTQ</sequence>
<dbReference type="STRING" id="9598.ENSPTRP00000021972"/>
<evidence type="ECO:0000313" key="4">
    <source>
        <dbReference type="Ensembl" id="ENSPTRP00000021972.5"/>
    </source>
</evidence>
<dbReference type="Pfam" id="PF06743">
    <property type="entry name" value="FAST_1"/>
    <property type="match status" value="1"/>
</dbReference>
<dbReference type="InParanoid" id="A0A2J8N5S6"/>
<dbReference type="GO" id="GO:1902775">
    <property type="term" value="P:mitochondrial large ribosomal subunit assembly"/>
    <property type="evidence" value="ECO:0007669"/>
    <property type="project" value="Ensembl"/>
</dbReference>
<dbReference type="GO" id="GO:0000963">
    <property type="term" value="P:mitochondrial RNA processing"/>
    <property type="evidence" value="ECO:0000318"/>
    <property type="project" value="GO_Central"/>
</dbReference>
<dbReference type="PROSITE" id="PS51286">
    <property type="entry name" value="RAP"/>
    <property type="match status" value="1"/>
</dbReference>
<gene>
    <name evidence="4 6" type="primary">FASTKD2</name>
</gene>
<dbReference type="PANTHER" id="PTHR21228:SF1">
    <property type="entry name" value="FAST KINASE DOMAIN-CONTAINING PROTEIN 2, MITOCHONDRIAL"/>
    <property type="match status" value="1"/>
</dbReference>
<evidence type="ECO:0000313" key="6">
    <source>
        <dbReference type="VGNC" id="VGNC:430"/>
    </source>
</evidence>
<dbReference type="InterPro" id="IPR013579">
    <property type="entry name" value="FAST_2"/>
</dbReference>
<dbReference type="GO" id="GO:0005759">
    <property type="term" value="C:mitochondrial matrix"/>
    <property type="evidence" value="ECO:0000318"/>
    <property type="project" value="GO_Central"/>
</dbReference>
<dbReference type="EMBL" id="AACZ04056505">
    <property type="status" value="NOT_ANNOTATED_CDS"/>
    <property type="molecule type" value="Genomic_DNA"/>
</dbReference>
<dbReference type="InterPro" id="IPR013584">
    <property type="entry name" value="RAP"/>
</dbReference>
<dbReference type="Pfam" id="PF08368">
    <property type="entry name" value="FAST_2"/>
    <property type="match status" value="1"/>
</dbReference>
<dbReference type="Ensembl" id="ENSPTRT00000023833.5">
    <property type="protein sequence ID" value="ENSPTRP00000021972.5"/>
    <property type="gene ID" value="ENSPTRG00000012848.5"/>
</dbReference>
<dbReference type="GO" id="GO:0035770">
    <property type="term" value="C:ribonucleoprotein granule"/>
    <property type="evidence" value="ECO:0000318"/>
    <property type="project" value="GO_Central"/>
</dbReference>
<evidence type="ECO:0000256" key="1">
    <source>
        <dbReference type="ARBA" id="ARBA00004173"/>
    </source>
</evidence>
<dbReference type="InterPro" id="IPR010622">
    <property type="entry name" value="FAST_Leu-rich"/>
</dbReference>
<dbReference type="FunCoup" id="A0A2J8N5S6">
    <property type="interactions" value="1680"/>
</dbReference>
<dbReference type="VGNC" id="VGNC:430">
    <property type="gene designation" value="FASTKD2"/>
</dbReference>
<dbReference type="GO" id="GO:0003723">
    <property type="term" value="F:RNA binding"/>
    <property type="evidence" value="ECO:0000318"/>
    <property type="project" value="GO_Central"/>
</dbReference>
<accession>A0A2J8N5S6</accession>
<feature type="domain" description="RAP" evidence="3">
    <location>
        <begin position="634"/>
        <end position="691"/>
    </location>
</feature>
<dbReference type="GO" id="GO:0070131">
    <property type="term" value="P:positive regulation of mitochondrial translation"/>
    <property type="evidence" value="ECO:0007669"/>
    <property type="project" value="Ensembl"/>
</dbReference>
<dbReference type="Pfam" id="PF08373">
    <property type="entry name" value="RAP"/>
    <property type="match status" value="1"/>
</dbReference>
<dbReference type="PANTHER" id="PTHR21228">
    <property type="entry name" value="FAST LEU-RICH DOMAIN-CONTAINING"/>
    <property type="match status" value="1"/>
</dbReference>
<organism evidence="4 5">
    <name type="scientific">Pan troglodytes</name>
    <name type="common">Chimpanzee</name>
    <dbReference type="NCBI Taxonomy" id="9598"/>
    <lineage>
        <taxon>Eukaryota</taxon>
        <taxon>Metazoa</taxon>
        <taxon>Chordata</taxon>
        <taxon>Craniata</taxon>
        <taxon>Vertebrata</taxon>
        <taxon>Euteleostomi</taxon>
        <taxon>Mammalia</taxon>
        <taxon>Eutheria</taxon>
        <taxon>Euarchontoglires</taxon>
        <taxon>Primates</taxon>
        <taxon>Haplorrhini</taxon>
        <taxon>Catarrhini</taxon>
        <taxon>Hominidae</taxon>
        <taxon>Pan</taxon>
    </lineage>
</organism>
<dbReference type="OMA" id="FEIRMDS"/>
<reference evidence="4 5" key="1">
    <citation type="journal article" date="2005" name="Nature">
        <title>Initial sequence of the chimpanzee genome and comparison with the human genome.</title>
        <authorList>
            <consortium name="Chimpanzee sequencing and analysis consortium"/>
        </authorList>
    </citation>
    <scope>NUCLEOTIDE SEQUENCE [LARGE SCALE GENOMIC DNA]</scope>
</reference>
<dbReference type="Bgee" id="ENSPTRG00000012848">
    <property type="expression patterns" value="Expressed in skeletal muscle tissue and 21 other cell types or tissues"/>
</dbReference>
<dbReference type="Proteomes" id="UP000002277">
    <property type="component" value="Chromosome 2B"/>
</dbReference>
<evidence type="ECO:0000313" key="5">
    <source>
        <dbReference type="Proteomes" id="UP000002277"/>
    </source>
</evidence>
<dbReference type="GO" id="GO:0019843">
    <property type="term" value="F:rRNA binding"/>
    <property type="evidence" value="ECO:0007669"/>
    <property type="project" value="Ensembl"/>
</dbReference>
<reference evidence="4" key="3">
    <citation type="submission" date="2025-09" db="UniProtKB">
        <authorList>
            <consortium name="Ensembl"/>
        </authorList>
    </citation>
    <scope>IDENTIFICATION</scope>
</reference>
<accession>H2QJA5</accession>
<dbReference type="GeneTree" id="ENSGT01030000234607"/>
<dbReference type="SMART" id="SM00952">
    <property type="entry name" value="RAP"/>
    <property type="match status" value="1"/>
</dbReference>
<dbReference type="AlphaFoldDB" id="A0A2J8N5S6"/>
<evidence type="ECO:0000256" key="2">
    <source>
        <dbReference type="ARBA" id="ARBA00023128"/>
    </source>
</evidence>
<reference evidence="4" key="2">
    <citation type="submission" date="2025-08" db="UniProtKB">
        <authorList>
            <consortium name="Ensembl"/>
        </authorList>
    </citation>
    <scope>IDENTIFICATION</scope>
</reference>
<proteinExistence type="predicted"/>